<evidence type="ECO:0000313" key="2">
    <source>
        <dbReference type="EMBL" id="CAH2406084.1"/>
    </source>
</evidence>
<comment type="caution">
    <text evidence="2">The sequence shown here is derived from an EMBL/GenBank/DDBJ whole genome shotgun (WGS) entry which is preliminary data.</text>
</comment>
<dbReference type="EMBL" id="CAKXZS010000040">
    <property type="protein sequence ID" value="CAH2406084.1"/>
    <property type="molecule type" value="Genomic_DNA"/>
</dbReference>
<dbReference type="Proteomes" id="UP001152604">
    <property type="component" value="Unassembled WGS sequence"/>
</dbReference>
<gene>
    <name evidence="2" type="ORF">MES4922_450013</name>
</gene>
<evidence type="ECO:0000313" key="3">
    <source>
        <dbReference type="Proteomes" id="UP001152604"/>
    </source>
</evidence>
<reference evidence="2" key="1">
    <citation type="submission" date="2022-03" db="EMBL/GenBank/DDBJ databases">
        <authorList>
            <person name="Brunel B."/>
        </authorList>
    </citation>
    <scope>NUCLEOTIDE SEQUENCE</scope>
    <source>
        <strain evidence="2">STM4922sample</strain>
    </source>
</reference>
<accession>A0ABN8K716</accession>
<sequence length="57" mass="6516">MRLATDWEDASSSVATYFDRPAPPLIALPGISPRKRGERSWPQPWRSFCDAGDRRKL</sequence>
<evidence type="ECO:0000256" key="1">
    <source>
        <dbReference type="SAM" id="MobiDB-lite"/>
    </source>
</evidence>
<keyword evidence="3" id="KW-1185">Reference proteome</keyword>
<proteinExistence type="predicted"/>
<name>A0ABN8K716_9HYPH</name>
<feature type="region of interest" description="Disordered" evidence="1">
    <location>
        <begin position="28"/>
        <end position="57"/>
    </location>
</feature>
<organism evidence="2 3">
    <name type="scientific">Mesorhizobium ventifaucium</name>
    <dbReference type="NCBI Taxonomy" id="666020"/>
    <lineage>
        <taxon>Bacteria</taxon>
        <taxon>Pseudomonadati</taxon>
        <taxon>Pseudomonadota</taxon>
        <taxon>Alphaproteobacteria</taxon>
        <taxon>Hyphomicrobiales</taxon>
        <taxon>Phyllobacteriaceae</taxon>
        <taxon>Mesorhizobium</taxon>
    </lineage>
</organism>
<protein>
    <submittedName>
        <fullName evidence="2">Uncharacterized protein</fullName>
    </submittedName>
</protein>